<evidence type="ECO:0000313" key="9">
    <source>
        <dbReference type="EMBL" id="KAL3825471.1"/>
    </source>
</evidence>
<evidence type="ECO:0000256" key="6">
    <source>
        <dbReference type="ARBA" id="ARBA00038471"/>
    </source>
</evidence>
<comment type="subcellular location">
    <subcellularLocation>
        <location evidence="1">Secreted</location>
        <location evidence="1">Extracellular space</location>
        <location evidence="1">Apoplast</location>
    </subcellularLocation>
</comment>
<evidence type="ECO:0000256" key="4">
    <source>
        <dbReference type="ARBA" id="ARBA00022729"/>
    </source>
</evidence>
<gene>
    <name evidence="9" type="ORF">ACJIZ3_021500</name>
</gene>
<keyword evidence="3" id="KW-0964">Secreted</keyword>
<feature type="signal peptide" evidence="7">
    <location>
        <begin position="1"/>
        <end position="21"/>
    </location>
</feature>
<keyword evidence="5" id="KW-1015">Disulfide bond</keyword>
<comment type="similarity">
    <text evidence="6">Belongs to the PMEI family.</text>
</comment>
<dbReference type="SMART" id="SM00856">
    <property type="entry name" value="PMEI"/>
    <property type="match status" value="1"/>
</dbReference>
<dbReference type="Gene3D" id="1.20.140.40">
    <property type="entry name" value="Invertase/pectin methylesterase inhibitor family protein"/>
    <property type="match status" value="1"/>
</dbReference>
<organism evidence="9 10">
    <name type="scientific">Penstemon smallii</name>
    <dbReference type="NCBI Taxonomy" id="265156"/>
    <lineage>
        <taxon>Eukaryota</taxon>
        <taxon>Viridiplantae</taxon>
        <taxon>Streptophyta</taxon>
        <taxon>Embryophyta</taxon>
        <taxon>Tracheophyta</taxon>
        <taxon>Spermatophyta</taxon>
        <taxon>Magnoliopsida</taxon>
        <taxon>eudicotyledons</taxon>
        <taxon>Gunneridae</taxon>
        <taxon>Pentapetalae</taxon>
        <taxon>asterids</taxon>
        <taxon>lamiids</taxon>
        <taxon>Lamiales</taxon>
        <taxon>Plantaginaceae</taxon>
        <taxon>Cheloneae</taxon>
        <taxon>Penstemon</taxon>
    </lineage>
</organism>
<dbReference type="Proteomes" id="UP001634393">
    <property type="component" value="Unassembled WGS sequence"/>
</dbReference>
<dbReference type="AlphaFoldDB" id="A0ABD3SLL3"/>
<name>A0ABD3SLL3_9LAMI</name>
<keyword evidence="2" id="KW-0052">Apoplast</keyword>
<evidence type="ECO:0000256" key="1">
    <source>
        <dbReference type="ARBA" id="ARBA00004271"/>
    </source>
</evidence>
<evidence type="ECO:0000256" key="5">
    <source>
        <dbReference type="ARBA" id="ARBA00023157"/>
    </source>
</evidence>
<dbReference type="PANTHER" id="PTHR31080:SF110">
    <property type="entry name" value="PECTINESTERASE INHIBITOR 3"/>
    <property type="match status" value="1"/>
</dbReference>
<dbReference type="EMBL" id="JBJXBP010000006">
    <property type="protein sequence ID" value="KAL3825471.1"/>
    <property type="molecule type" value="Genomic_DNA"/>
</dbReference>
<dbReference type="InterPro" id="IPR035513">
    <property type="entry name" value="Invertase/methylesterase_inhib"/>
</dbReference>
<dbReference type="NCBIfam" id="TIGR01614">
    <property type="entry name" value="PME_inhib"/>
    <property type="match status" value="1"/>
</dbReference>
<evidence type="ECO:0000259" key="8">
    <source>
        <dbReference type="SMART" id="SM00856"/>
    </source>
</evidence>
<proteinExistence type="inferred from homology"/>
<dbReference type="FunFam" id="1.20.140.40:FF:000006">
    <property type="entry name" value="Pectinesterase inhibitor 3"/>
    <property type="match status" value="1"/>
</dbReference>
<keyword evidence="10" id="KW-1185">Reference proteome</keyword>
<feature type="chain" id="PRO_5044741138" description="Pectinesterase inhibitor domain-containing protein" evidence="7">
    <location>
        <begin position="22"/>
        <end position="192"/>
    </location>
</feature>
<dbReference type="PANTHER" id="PTHR31080">
    <property type="entry name" value="PECTINESTERASE INHIBITOR-LIKE"/>
    <property type="match status" value="1"/>
</dbReference>
<dbReference type="CDD" id="cd15798">
    <property type="entry name" value="PMEI-like_3"/>
    <property type="match status" value="1"/>
</dbReference>
<dbReference type="Pfam" id="PF04043">
    <property type="entry name" value="PMEI"/>
    <property type="match status" value="1"/>
</dbReference>
<accession>A0ABD3SLL3</accession>
<protein>
    <recommendedName>
        <fullName evidence="8">Pectinesterase inhibitor domain-containing protein</fullName>
    </recommendedName>
</protein>
<evidence type="ECO:0000256" key="2">
    <source>
        <dbReference type="ARBA" id="ARBA00022523"/>
    </source>
</evidence>
<feature type="domain" description="Pectinesterase inhibitor" evidence="8">
    <location>
        <begin position="22"/>
        <end position="174"/>
    </location>
</feature>
<keyword evidence="4 7" id="KW-0732">Signal</keyword>
<evidence type="ECO:0000256" key="3">
    <source>
        <dbReference type="ARBA" id="ARBA00022525"/>
    </source>
</evidence>
<dbReference type="GO" id="GO:0048046">
    <property type="term" value="C:apoplast"/>
    <property type="evidence" value="ECO:0007669"/>
    <property type="project" value="UniProtKB-SubCell"/>
</dbReference>
<dbReference type="SUPFAM" id="SSF101148">
    <property type="entry name" value="Plant invertase/pectin methylesterase inhibitor"/>
    <property type="match status" value="1"/>
</dbReference>
<dbReference type="InterPro" id="IPR051955">
    <property type="entry name" value="PME_Inhibitor"/>
</dbReference>
<reference evidence="9 10" key="1">
    <citation type="submission" date="2024-12" db="EMBL/GenBank/DDBJ databases">
        <title>The unique morphological basis and parallel evolutionary history of personate flowers in Penstemon.</title>
        <authorList>
            <person name="Depatie T.H."/>
            <person name="Wessinger C.A."/>
        </authorList>
    </citation>
    <scope>NUCLEOTIDE SEQUENCE [LARGE SCALE GENOMIC DNA]</scope>
    <source>
        <strain evidence="9">WTNN_2</strain>
        <tissue evidence="9">Leaf</tissue>
    </source>
</reference>
<comment type="caution">
    <text evidence="9">The sequence shown here is derived from an EMBL/GenBank/DDBJ whole genome shotgun (WGS) entry which is preliminary data.</text>
</comment>
<sequence>MTTTHSLISLIILILCCAINAQKHDIITKSCIHASYPNICLRTLSSYGGAATTLTDLAQASVKITLSQARDTLNFLSNLKDKSNGREQGALADCVDQMGDSVEELSKTLSALHHLRRGDDFRWQMSNAETWVSAALTNEETCVDGFKEIDGKIRSDVRRRITNVARVTSNALYIINLLDDSRGKKLISVPKY</sequence>
<evidence type="ECO:0000256" key="7">
    <source>
        <dbReference type="SAM" id="SignalP"/>
    </source>
</evidence>
<evidence type="ECO:0000313" key="10">
    <source>
        <dbReference type="Proteomes" id="UP001634393"/>
    </source>
</evidence>
<dbReference type="InterPro" id="IPR006501">
    <property type="entry name" value="Pectinesterase_inhib_dom"/>
</dbReference>